<comment type="caution">
    <text evidence="2">The sequence shown here is derived from an EMBL/GenBank/DDBJ whole genome shotgun (WGS) entry which is preliminary data.</text>
</comment>
<keyword evidence="1" id="KW-1133">Transmembrane helix</keyword>
<keyword evidence="1" id="KW-0812">Transmembrane</keyword>
<feature type="transmembrane region" description="Helical" evidence="1">
    <location>
        <begin position="6"/>
        <end position="28"/>
    </location>
</feature>
<dbReference type="AlphaFoldDB" id="A0A8J3TWU3"/>
<accession>A0A8J3TWU3</accession>
<proteinExistence type="predicted"/>
<sequence>MKSSKAWLWAGAAISGQMSVYFSVSTLATTRHGGQGMHAITVALTRGGAPGCAWRAGREGANRGTPEPPE</sequence>
<reference evidence="2 3" key="1">
    <citation type="submission" date="2021-01" db="EMBL/GenBank/DDBJ databases">
        <title>Whole genome shotgun sequence of Planotetraspora mira NBRC 15435.</title>
        <authorList>
            <person name="Komaki H."/>
            <person name="Tamura T."/>
        </authorList>
    </citation>
    <scope>NUCLEOTIDE SEQUENCE [LARGE SCALE GENOMIC DNA]</scope>
    <source>
        <strain evidence="2 3">NBRC 15435</strain>
    </source>
</reference>
<name>A0A8J3TWU3_9ACTN</name>
<evidence type="ECO:0000313" key="3">
    <source>
        <dbReference type="Proteomes" id="UP000650628"/>
    </source>
</evidence>
<gene>
    <name evidence="2" type="ORF">Pmi06nite_74750</name>
</gene>
<dbReference type="EMBL" id="BOOO01000045">
    <property type="protein sequence ID" value="GII34033.1"/>
    <property type="molecule type" value="Genomic_DNA"/>
</dbReference>
<keyword evidence="1" id="KW-0472">Membrane</keyword>
<evidence type="ECO:0000313" key="2">
    <source>
        <dbReference type="EMBL" id="GII34033.1"/>
    </source>
</evidence>
<organism evidence="2 3">
    <name type="scientific">Planotetraspora mira</name>
    <dbReference type="NCBI Taxonomy" id="58121"/>
    <lineage>
        <taxon>Bacteria</taxon>
        <taxon>Bacillati</taxon>
        <taxon>Actinomycetota</taxon>
        <taxon>Actinomycetes</taxon>
        <taxon>Streptosporangiales</taxon>
        <taxon>Streptosporangiaceae</taxon>
        <taxon>Planotetraspora</taxon>
    </lineage>
</organism>
<keyword evidence="3" id="KW-1185">Reference proteome</keyword>
<protein>
    <submittedName>
        <fullName evidence="2">Uncharacterized protein</fullName>
    </submittedName>
</protein>
<dbReference type="Proteomes" id="UP000650628">
    <property type="component" value="Unassembled WGS sequence"/>
</dbReference>
<evidence type="ECO:0000256" key="1">
    <source>
        <dbReference type="SAM" id="Phobius"/>
    </source>
</evidence>